<dbReference type="EMBL" id="PQGA01000002">
    <property type="protein sequence ID" value="POR54700.1"/>
    <property type="molecule type" value="Genomic_DNA"/>
</dbReference>
<evidence type="ECO:0000256" key="1">
    <source>
        <dbReference type="ARBA" id="ARBA00023015"/>
    </source>
</evidence>
<dbReference type="SMART" id="SM00342">
    <property type="entry name" value="HTH_ARAC"/>
    <property type="match status" value="1"/>
</dbReference>
<keyword evidence="1" id="KW-0805">Transcription regulation</keyword>
<feature type="domain" description="HTH araC/xylS-type" evidence="4">
    <location>
        <begin position="180"/>
        <end position="278"/>
    </location>
</feature>
<evidence type="ECO:0000256" key="2">
    <source>
        <dbReference type="ARBA" id="ARBA00023125"/>
    </source>
</evidence>
<dbReference type="Proteomes" id="UP000237381">
    <property type="component" value="Unassembled WGS sequence"/>
</dbReference>
<keyword evidence="3" id="KW-0804">Transcription</keyword>
<dbReference type="GO" id="GO:0043565">
    <property type="term" value="F:sequence-specific DNA binding"/>
    <property type="evidence" value="ECO:0007669"/>
    <property type="project" value="InterPro"/>
</dbReference>
<comment type="caution">
    <text evidence="5">The sequence shown here is derived from an EMBL/GenBank/DDBJ whole genome shotgun (WGS) entry which is preliminary data.</text>
</comment>
<dbReference type="SUPFAM" id="SSF46689">
    <property type="entry name" value="Homeodomain-like"/>
    <property type="match status" value="2"/>
</dbReference>
<evidence type="ECO:0000313" key="6">
    <source>
        <dbReference type="Proteomes" id="UP000237381"/>
    </source>
</evidence>
<dbReference type="AlphaFoldDB" id="A0A2S4MIY5"/>
<dbReference type="PRINTS" id="PR00032">
    <property type="entry name" value="HTHARAC"/>
</dbReference>
<sequence length="281" mass="30881">MVYPYWLAAPLDMNPHHHAPVIAPGVELRRYGAIEATDLHDFHQIVLGLDGSMEMSVNGVGERIDECSAWLIPAGARHDYVGIGENCQLVLDLPAASLAVPERLFDTARAVRVDPALTALVRQIAGRACLAQQDAEDTDMDLRARRFHWDASTRLCAAVIAQTGIAGNANATAAAGLDFARIDRWLRAHLAEPLRIADLAVHCGFGVRRFHQLFIEAFGETPHRYLQRLRLDTSLALLADPRCSLTQIALEVGFGDQSAFTHAFTRRFGLAPGQWRALPAH</sequence>
<dbReference type="InterPro" id="IPR018062">
    <property type="entry name" value="HTH_AraC-typ_CS"/>
</dbReference>
<organism evidence="5 6">
    <name type="scientific">Paraburkholderia eburnea</name>
    <dbReference type="NCBI Taxonomy" id="1189126"/>
    <lineage>
        <taxon>Bacteria</taxon>
        <taxon>Pseudomonadati</taxon>
        <taxon>Pseudomonadota</taxon>
        <taxon>Betaproteobacteria</taxon>
        <taxon>Burkholderiales</taxon>
        <taxon>Burkholderiaceae</taxon>
        <taxon>Paraburkholderia</taxon>
    </lineage>
</organism>
<dbReference type="Pfam" id="PF12833">
    <property type="entry name" value="HTH_18"/>
    <property type="match status" value="1"/>
</dbReference>
<evidence type="ECO:0000259" key="4">
    <source>
        <dbReference type="PROSITE" id="PS01124"/>
    </source>
</evidence>
<dbReference type="GO" id="GO:0003700">
    <property type="term" value="F:DNA-binding transcription factor activity"/>
    <property type="evidence" value="ECO:0007669"/>
    <property type="project" value="InterPro"/>
</dbReference>
<dbReference type="InterPro" id="IPR011051">
    <property type="entry name" value="RmlC_Cupin_sf"/>
</dbReference>
<accession>A0A2S4MIY5</accession>
<proteinExistence type="predicted"/>
<evidence type="ECO:0000313" key="5">
    <source>
        <dbReference type="EMBL" id="POR54700.1"/>
    </source>
</evidence>
<keyword evidence="6" id="KW-1185">Reference proteome</keyword>
<dbReference type="PROSITE" id="PS01124">
    <property type="entry name" value="HTH_ARAC_FAMILY_2"/>
    <property type="match status" value="1"/>
</dbReference>
<dbReference type="InterPro" id="IPR050204">
    <property type="entry name" value="AraC_XylS_family_regulators"/>
</dbReference>
<reference evidence="5 6" key="1">
    <citation type="submission" date="2018-01" db="EMBL/GenBank/DDBJ databases">
        <title>Genomic Encyclopedia of Type Strains, Phase III (KMG-III): the genomes of soil and plant-associated and newly described type strains.</title>
        <authorList>
            <person name="Whitman W."/>
        </authorList>
    </citation>
    <scope>NUCLEOTIDE SEQUENCE [LARGE SCALE GENOMIC DNA]</scope>
    <source>
        <strain evidence="5 6">JCM 18070</strain>
    </source>
</reference>
<name>A0A2S4MIY5_9BURK</name>
<dbReference type="Gene3D" id="1.10.10.60">
    <property type="entry name" value="Homeodomain-like"/>
    <property type="match status" value="1"/>
</dbReference>
<dbReference type="Gene3D" id="2.60.120.10">
    <property type="entry name" value="Jelly Rolls"/>
    <property type="match status" value="1"/>
</dbReference>
<dbReference type="PANTHER" id="PTHR46796:SF10">
    <property type="entry name" value="TRANSCRIPTIONAL ACTIVATOR FEAR"/>
    <property type="match status" value="1"/>
</dbReference>
<dbReference type="InterPro" id="IPR018060">
    <property type="entry name" value="HTH_AraC"/>
</dbReference>
<dbReference type="InterPro" id="IPR020449">
    <property type="entry name" value="Tscrpt_reg_AraC-type_HTH"/>
</dbReference>
<protein>
    <submittedName>
        <fullName evidence="5">AraC family transcriptional regulator</fullName>
    </submittedName>
</protein>
<dbReference type="PANTHER" id="PTHR46796">
    <property type="entry name" value="HTH-TYPE TRANSCRIPTIONAL ACTIVATOR RHAS-RELATED"/>
    <property type="match status" value="1"/>
</dbReference>
<dbReference type="InterPro" id="IPR014710">
    <property type="entry name" value="RmlC-like_jellyroll"/>
</dbReference>
<gene>
    <name evidence="5" type="ORF">B0G62_102308</name>
</gene>
<keyword evidence="2" id="KW-0238">DNA-binding</keyword>
<dbReference type="InterPro" id="IPR009057">
    <property type="entry name" value="Homeodomain-like_sf"/>
</dbReference>
<dbReference type="PROSITE" id="PS00041">
    <property type="entry name" value="HTH_ARAC_FAMILY_1"/>
    <property type="match status" value="1"/>
</dbReference>
<evidence type="ECO:0000256" key="3">
    <source>
        <dbReference type="ARBA" id="ARBA00023163"/>
    </source>
</evidence>
<dbReference type="SUPFAM" id="SSF51182">
    <property type="entry name" value="RmlC-like cupins"/>
    <property type="match status" value="1"/>
</dbReference>